<keyword evidence="2" id="KW-0378">Hydrolase</keyword>
<organism evidence="2 3">
    <name type="scientific">Treponema phagedenis</name>
    <dbReference type="NCBI Taxonomy" id="162"/>
    <lineage>
        <taxon>Bacteria</taxon>
        <taxon>Pseudomonadati</taxon>
        <taxon>Spirochaetota</taxon>
        <taxon>Spirochaetia</taxon>
        <taxon>Spirochaetales</taxon>
        <taxon>Treponemataceae</taxon>
        <taxon>Treponema</taxon>
    </lineage>
</organism>
<dbReference type="GO" id="GO:0004519">
    <property type="term" value="F:endonuclease activity"/>
    <property type="evidence" value="ECO:0007669"/>
    <property type="project" value="UniProtKB-KW"/>
</dbReference>
<keyword evidence="2" id="KW-0540">Nuclease</keyword>
<dbReference type="Proteomes" id="UP000042527">
    <property type="component" value="Unassembled WGS sequence"/>
</dbReference>
<dbReference type="EMBL" id="CDNC01000012">
    <property type="protein sequence ID" value="CEM61581.1"/>
    <property type="molecule type" value="Genomic_DNA"/>
</dbReference>
<dbReference type="InterPro" id="IPR036691">
    <property type="entry name" value="Endo/exonu/phosph_ase_sf"/>
</dbReference>
<dbReference type="PANTHER" id="PTHR42834:SF1">
    <property type="entry name" value="ENDONUCLEASE_EXONUCLEASE_PHOSPHATASE FAMILY PROTEIN (AFU_ORTHOLOGUE AFUA_3G09210)"/>
    <property type="match status" value="1"/>
</dbReference>
<proteinExistence type="predicted"/>
<gene>
    <name evidence="2" type="ORF">TPHV1_20118</name>
</gene>
<dbReference type="GO" id="GO:0004527">
    <property type="term" value="F:exonuclease activity"/>
    <property type="evidence" value="ECO:0007669"/>
    <property type="project" value="UniProtKB-KW"/>
</dbReference>
<reference evidence="3" key="1">
    <citation type="submission" date="2015-01" db="EMBL/GenBank/DDBJ databases">
        <authorList>
            <person name="Manzoor Shahid"/>
            <person name="Zubair Saima"/>
        </authorList>
    </citation>
    <scope>NUCLEOTIDE SEQUENCE [LARGE SCALE GENOMIC DNA]</scope>
    <source>
        <strain evidence="3">V1</strain>
    </source>
</reference>
<protein>
    <submittedName>
        <fullName evidence="2">Endonuclease/exonuclease/phosphatase family protein</fullName>
    </submittedName>
</protein>
<keyword evidence="2" id="KW-0269">Exonuclease</keyword>
<dbReference type="PANTHER" id="PTHR42834">
    <property type="entry name" value="ENDONUCLEASE/EXONUCLEASE/PHOSPHATASE FAMILY PROTEIN (AFU_ORTHOLOGUE AFUA_3G09210)"/>
    <property type="match status" value="1"/>
</dbReference>
<dbReference type="AlphaFoldDB" id="A0A0B7GY73"/>
<feature type="domain" description="Endonuclease/exonuclease/phosphatase" evidence="1">
    <location>
        <begin position="46"/>
        <end position="341"/>
    </location>
</feature>
<keyword evidence="3" id="KW-1185">Reference proteome</keyword>
<name>A0A0B7GY73_TREPH</name>
<sequence>MRIKRIRALVSIAALAVFLFFIPISCIGCSTVFGFSSWESPKTLSLVSYNTQTFFDAIEDGQEFNGFKGSKSRWSPERYKVRLNRLREALMIATEALTGDINSLPDILILQEIEGERVINDFCRQLSRKENYNYAVITPIEKNAAFTTALLSKLPILDVFIHRLHTEKESVRPLCEVWINIGSEEYPEPLVVFSTHWKSKLGKNTAEIRRMQEKQVFQKIQELKKTNPDIHYVICGDFNQPLEEFDLLTELPNSWNRCEYLRALSVNAQPGGSFCYKGNWQAIDHIFYSENLSDNTGLDIEHFAVIAIPPLITSAGKPNAYSVFSGKGYSDHLPIGVRLKKYNSEE</sequence>
<evidence type="ECO:0000313" key="3">
    <source>
        <dbReference type="Proteomes" id="UP000042527"/>
    </source>
</evidence>
<evidence type="ECO:0000313" key="2">
    <source>
        <dbReference type="EMBL" id="CEM61581.1"/>
    </source>
</evidence>
<dbReference type="Gene3D" id="3.60.10.10">
    <property type="entry name" value="Endonuclease/exonuclease/phosphatase"/>
    <property type="match status" value="1"/>
</dbReference>
<accession>A0A0B7GY73</accession>
<dbReference type="InterPro" id="IPR005135">
    <property type="entry name" value="Endo/exonuclease/phosphatase"/>
</dbReference>
<evidence type="ECO:0000259" key="1">
    <source>
        <dbReference type="Pfam" id="PF19580"/>
    </source>
</evidence>
<dbReference type="SUPFAM" id="SSF56219">
    <property type="entry name" value="DNase I-like"/>
    <property type="match status" value="1"/>
</dbReference>
<dbReference type="Pfam" id="PF19580">
    <property type="entry name" value="Exo_endo_phos_3"/>
    <property type="match status" value="1"/>
</dbReference>
<keyword evidence="2" id="KW-0255">Endonuclease</keyword>